<gene>
    <name evidence="2" type="ORF">GA0070622_0632</name>
</gene>
<dbReference type="RefSeq" id="WP_245666114.1">
    <property type="nucleotide sequence ID" value="NZ_FLRH01000003.1"/>
</dbReference>
<feature type="compositionally biased region" description="Pro residues" evidence="1">
    <location>
        <begin position="81"/>
        <end position="100"/>
    </location>
</feature>
<evidence type="ECO:0008006" key="4">
    <source>
        <dbReference type="Google" id="ProtNLM"/>
    </source>
</evidence>
<feature type="compositionally biased region" description="Low complexity" evidence="1">
    <location>
        <begin position="141"/>
        <end position="185"/>
    </location>
</feature>
<evidence type="ECO:0000313" key="3">
    <source>
        <dbReference type="Proteomes" id="UP000199558"/>
    </source>
</evidence>
<feature type="region of interest" description="Disordered" evidence="1">
    <location>
        <begin position="1"/>
        <end position="315"/>
    </location>
</feature>
<dbReference type="AlphaFoldDB" id="A0A1A9B3Q3"/>
<proteinExistence type="predicted"/>
<reference evidence="3" key="1">
    <citation type="submission" date="2016-06" db="EMBL/GenBank/DDBJ databases">
        <authorList>
            <person name="Varghese N."/>
            <person name="Submissions Spin"/>
        </authorList>
    </citation>
    <scope>NUCLEOTIDE SEQUENCE [LARGE SCALE GENOMIC DNA]</scope>
    <source>
        <strain evidence="3">DSM 45794</strain>
    </source>
</reference>
<dbReference type="EMBL" id="FLRH01000003">
    <property type="protein sequence ID" value="SBT63676.1"/>
    <property type="molecule type" value="Genomic_DNA"/>
</dbReference>
<name>A0A1A9B3Q3_9ACTN</name>
<evidence type="ECO:0000313" key="2">
    <source>
        <dbReference type="EMBL" id="SBT63676.1"/>
    </source>
</evidence>
<organism evidence="2 3">
    <name type="scientific">Micromonospora sediminicola</name>
    <dbReference type="NCBI Taxonomy" id="946078"/>
    <lineage>
        <taxon>Bacteria</taxon>
        <taxon>Bacillati</taxon>
        <taxon>Actinomycetota</taxon>
        <taxon>Actinomycetes</taxon>
        <taxon>Micromonosporales</taxon>
        <taxon>Micromonosporaceae</taxon>
        <taxon>Micromonospora</taxon>
    </lineage>
</organism>
<sequence>MEATEDTPPRGRSRRTPPTVVFQPPTPVTETAPAPRPRAGGALSGPDPASRAGTAAAEAGDTGPGTRPGGAATEPDDTDPGAPPAVLPGEPAVPAPPPAAGNPMPGEVSAGSTTSGESPVGATATGPAPVAKGTPKRARRASTGTAATEDGTAAAVEVTPAGKRTAPAAKKAAPAARKAAGATRKTSGAPEFTAPAGTEPSTAGPRPDDALPVTAEESGATSRPARARRTTKAAPAARTSPAKRTAEQAAADVAPDAGPGAETAGPGAETAGPGAETAGPGAETAGPERVGGDVAQPTPAGTGERSTGPADGSAAVARTPVEGWRAVGPRLRDHPGFAPELLALAAVDALGPRARDWVEQVRRAYPQADADGVARLATRRFVRMAGTGGALAAGAGLFAPVAELTAVLWTQANLVLHLAAAYGREPAHPDRAAELLVLTSVHPDDGTARAALAAARAADEPADGPWGRVAEAAWRLATPVAAQAGGWLGLRLAARLLPGAAALAAATGGTAAAERLAARAVARYRPTRA</sequence>
<accession>A0A1A9B3Q3</accession>
<feature type="compositionally biased region" description="Low complexity" evidence="1">
    <location>
        <begin position="49"/>
        <end position="61"/>
    </location>
</feature>
<feature type="compositionally biased region" description="Low complexity" evidence="1">
    <location>
        <begin position="16"/>
        <end position="39"/>
    </location>
</feature>
<feature type="compositionally biased region" description="Low complexity" evidence="1">
    <location>
        <begin position="232"/>
        <end position="288"/>
    </location>
</feature>
<dbReference type="STRING" id="946078.GA0070622_0632"/>
<protein>
    <recommendedName>
        <fullName evidence="4">EcsC protein family protein</fullName>
    </recommendedName>
</protein>
<dbReference type="Proteomes" id="UP000199558">
    <property type="component" value="Unassembled WGS sequence"/>
</dbReference>
<evidence type="ECO:0000256" key="1">
    <source>
        <dbReference type="SAM" id="MobiDB-lite"/>
    </source>
</evidence>
<keyword evidence="3" id="KW-1185">Reference proteome</keyword>